<dbReference type="Proteomes" id="UP000297872">
    <property type="component" value="Unassembled WGS sequence"/>
</dbReference>
<proteinExistence type="predicted"/>
<reference evidence="1 2" key="1">
    <citation type="submission" date="2019-02" db="EMBL/GenBank/DDBJ databases">
        <title>Draft Genome Sequence of the Prevotella sp. BCRC 81118, Isolated from Human Feces.</title>
        <authorList>
            <person name="Huang C.-H."/>
        </authorList>
    </citation>
    <scope>NUCLEOTIDE SEQUENCE [LARGE SCALE GENOMIC DNA]</scope>
    <source>
        <strain evidence="1 2">BCRC 81118</strain>
    </source>
</reference>
<comment type="caution">
    <text evidence="1">The sequence shown here is derived from an EMBL/GenBank/DDBJ whole genome shotgun (WGS) entry which is preliminary data.</text>
</comment>
<gene>
    <name evidence="1" type="ORF">EXN75_05435</name>
</gene>
<dbReference type="GeneID" id="302994738"/>
<dbReference type="EMBL" id="SGVY01000010">
    <property type="protein sequence ID" value="TFH82778.1"/>
    <property type="molecule type" value="Genomic_DNA"/>
</dbReference>
<keyword evidence="2" id="KW-1185">Reference proteome</keyword>
<organism evidence="1 2">
    <name type="scientific">Segatella hominis</name>
    <dbReference type="NCBI Taxonomy" id="2518605"/>
    <lineage>
        <taxon>Bacteria</taxon>
        <taxon>Pseudomonadati</taxon>
        <taxon>Bacteroidota</taxon>
        <taxon>Bacteroidia</taxon>
        <taxon>Bacteroidales</taxon>
        <taxon>Prevotellaceae</taxon>
        <taxon>Segatella</taxon>
    </lineage>
</organism>
<sequence length="474" mass="54212">MGIFSSITNNIKAAVGYKQSFDELLEAGDITRAVGLMTDWSEVAAKNLKDYKIGSHKIMDRKDKAVFDKKGNFLRWRKRWKIPQPYQEYINEVSLVFLYGKPVLWAQYTENTDFAFDAYTKLNEECRFDSIIREAKRAAGAEGTSAILYHVYKDREGKPRLLLKCLCKDEDDEIYTIKDQYGRLTAFAWGYYVTEAGGHTVHHIDIYTDDTIYECQRGSVGWNVNKRNNQIGKIPVLLLEQKPEAASVQPMIERVENMESVDADVVDRFANPALVATADILNNLPKEEEEAKLFVLKNGGELKYLSWDQSSDAKEKQYQRLDNKIMNFSFTPQINLDSMKNLGNLSAKAIVKVFLLAEVKAERHKEKHDGYMNRHAHLMLAILANVLDYAHAEEYKKLVVTHTFQQPFGEDSSDVLTDVLKMFGAGALSLQTTLELSYLVKNAKKELGLIKDEREESLKQQAEMNRQDVFQPAD</sequence>
<protein>
    <submittedName>
        <fullName evidence="1">Phage portal protein</fullName>
    </submittedName>
</protein>
<dbReference type="AlphaFoldDB" id="A0A4Y8VR04"/>
<dbReference type="OrthoDB" id="1452435at2"/>
<evidence type="ECO:0000313" key="1">
    <source>
        <dbReference type="EMBL" id="TFH82778.1"/>
    </source>
</evidence>
<dbReference type="InterPro" id="IPR021145">
    <property type="entry name" value="Portal_protein_SPP1_Gp6-like"/>
</dbReference>
<evidence type="ECO:0000313" key="2">
    <source>
        <dbReference type="Proteomes" id="UP000297872"/>
    </source>
</evidence>
<name>A0A4Y8VR04_9BACT</name>
<accession>A0A4Y8VR04</accession>
<dbReference type="RefSeq" id="WP_134843059.1">
    <property type="nucleotide sequence ID" value="NZ_SGVY01000010.1"/>
</dbReference>
<dbReference type="Pfam" id="PF05133">
    <property type="entry name" value="SPP1_portal"/>
    <property type="match status" value="1"/>
</dbReference>